<evidence type="ECO:0000256" key="11">
    <source>
        <dbReference type="HAMAP-Rule" id="MF_00983"/>
    </source>
</evidence>
<evidence type="ECO:0000256" key="6">
    <source>
        <dbReference type="ARBA" id="ARBA00022806"/>
    </source>
</evidence>
<feature type="binding site" evidence="11">
    <location>
        <position position="397"/>
    </location>
    <ligand>
        <name>Zn(2+)</name>
        <dbReference type="ChEBI" id="CHEBI:29105"/>
        <label>2</label>
    </ligand>
</feature>
<evidence type="ECO:0000256" key="5">
    <source>
        <dbReference type="ARBA" id="ARBA00022801"/>
    </source>
</evidence>
<dbReference type="InterPro" id="IPR041236">
    <property type="entry name" value="PriA_C"/>
</dbReference>
<dbReference type="InterPro" id="IPR027417">
    <property type="entry name" value="P-loop_NTPase"/>
</dbReference>
<dbReference type="NCBIfam" id="NF004067">
    <property type="entry name" value="PRK05580.1-4"/>
    <property type="match status" value="1"/>
</dbReference>
<evidence type="ECO:0000256" key="7">
    <source>
        <dbReference type="ARBA" id="ARBA00022833"/>
    </source>
</evidence>
<evidence type="ECO:0000259" key="12">
    <source>
        <dbReference type="PROSITE" id="PS51192"/>
    </source>
</evidence>
<dbReference type="SMART" id="SM00487">
    <property type="entry name" value="DEXDc"/>
    <property type="match status" value="1"/>
</dbReference>
<feature type="binding site" evidence="11">
    <location>
        <position position="376"/>
    </location>
    <ligand>
        <name>Zn(2+)</name>
        <dbReference type="ChEBI" id="CHEBI:29105"/>
        <label>2</label>
    </ligand>
</feature>
<reference evidence="14 15" key="1">
    <citation type="journal article" date="2015" name="Genome Biol. Evol.">
        <title>Distinctive Genome Reduction Rates Revealed by Genomic Analyses of Two Coxiella-Like Endosymbionts in Ticks.</title>
        <authorList>
            <person name="Gottlieb Y."/>
            <person name="Lalzar I."/>
            <person name="Klasson L."/>
        </authorList>
    </citation>
    <scope>NUCLEOTIDE SEQUENCE [LARGE SCALE GENOMIC DNA]</scope>
    <source>
        <strain evidence="14 15">CRt</strain>
    </source>
</reference>
<feature type="binding site" evidence="11">
    <location>
        <position position="407"/>
    </location>
    <ligand>
        <name>Zn(2+)</name>
        <dbReference type="ChEBI" id="CHEBI:29105"/>
        <label>1</label>
    </ligand>
</feature>
<keyword evidence="7 11" id="KW-0862">Zinc</keyword>
<dbReference type="InterPro" id="IPR042115">
    <property type="entry name" value="PriA_3primeBD_sf"/>
</dbReference>
<dbReference type="InterPro" id="IPR014001">
    <property type="entry name" value="Helicase_ATP-bd"/>
</dbReference>
<evidence type="ECO:0000256" key="2">
    <source>
        <dbReference type="ARBA" id="ARBA00022705"/>
    </source>
</evidence>
<dbReference type="Pfam" id="PF00271">
    <property type="entry name" value="Helicase_C"/>
    <property type="match status" value="1"/>
</dbReference>
<feature type="binding site" evidence="11">
    <location>
        <position position="379"/>
    </location>
    <ligand>
        <name>Zn(2+)</name>
        <dbReference type="ChEBI" id="CHEBI:29105"/>
        <label>2</label>
    </ligand>
</feature>
<sequence length="658" mass="74335">MSMILQVAVPTPLYQCFDYLAPTSFKSAKLQPGIRLKIPFGRQDCVGVLMGVKPYSSFPSARLKLIQAILDDEPLIPPPLLKLFQWASEYYYYPIGEVILGALPRIFRQGKRVTEISEDGGSYIPHSPLDLNPYQKNAVTEIVSNQNFQTFLLSGITGSGKTEVYLHSIESLIKQRKQALVLVPEIGLTPQTVKRFRERFNVPIAVLHSNLADKKRAQAWLMAKKGVAKIIIGTRSAIFTPLLNLGIIILDEEHDTSFKQQSAFRYSARDLAVIRGQFENIPVVLGSATPSLESFYNVKRERYKLLRLPYRAGKASLPRVTITDLRQKQLIAGMSDELLITIENHIKSNGQVLLFLNRRGYAPTLMCHGCGWIMHCNRCDARLTFHYQPPRLYCHHCGSNKKIPPVCPQCKHQELIDFGLGTEQLEAVLQKRFPNYDIVRMDRDSTRTKNSMEEKLNLIHNRKAPILIGTKMIAKGHHFPHLTLVAIVDADSGLYSADFRAAERMGQLLIQVAGRAGRAEQQGEVFIQTHHPTNPLFTLLLKEGYAMFAEVLLKEREAAQLPPFSYLSILRAESQKPGPPSEFLSEIKQKILVNSGVDILGPVPASMERKAGRYRYQLLFQSKHRIGLRKVLNQLIALLSSQRAKVRWSLDVDPQETI</sequence>
<keyword evidence="5 11" id="KW-0378">Hydrolase</keyword>
<gene>
    <name evidence="11 14" type="primary">priA</name>
    <name evidence="14" type="ORF">CleRT_01280</name>
</gene>
<dbReference type="EC" id="5.6.2.4" evidence="11"/>
<dbReference type="HAMAP" id="MF_00983">
    <property type="entry name" value="PriA"/>
    <property type="match status" value="1"/>
</dbReference>
<name>A0ABM5UTD6_9COXI</name>
<comment type="similarity">
    <text evidence="11">Belongs to the helicase family. PriA subfamily.</text>
</comment>
<dbReference type="Gene3D" id="3.40.1440.60">
    <property type="entry name" value="PriA, 3(prime) DNA-binding domain"/>
    <property type="match status" value="1"/>
</dbReference>
<dbReference type="PROSITE" id="PS51194">
    <property type="entry name" value="HELICASE_CTER"/>
    <property type="match status" value="1"/>
</dbReference>
<dbReference type="Pfam" id="PF17764">
    <property type="entry name" value="PriA_3primeBD"/>
    <property type="match status" value="1"/>
</dbReference>
<comment type="catalytic activity">
    <reaction evidence="11">
        <text>Couples ATP hydrolysis with the unwinding of duplex DNA by translocating in the 3'-5' direction.</text>
        <dbReference type="EC" id="5.6.2.4"/>
    </reaction>
</comment>
<keyword evidence="4 11" id="KW-0547">Nucleotide-binding</keyword>
<dbReference type="PROSITE" id="PS51192">
    <property type="entry name" value="HELICASE_ATP_BIND_1"/>
    <property type="match status" value="1"/>
</dbReference>
<dbReference type="SMART" id="SM00490">
    <property type="entry name" value="HELICc"/>
    <property type="match status" value="1"/>
</dbReference>
<feature type="domain" description="Helicase ATP-binding" evidence="12">
    <location>
        <begin position="142"/>
        <end position="308"/>
    </location>
</feature>
<keyword evidence="3 11" id="KW-0479">Metal-binding</keyword>
<evidence type="ECO:0000256" key="8">
    <source>
        <dbReference type="ARBA" id="ARBA00022840"/>
    </source>
</evidence>
<evidence type="ECO:0000256" key="10">
    <source>
        <dbReference type="ARBA" id="ARBA00023235"/>
    </source>
</evidence>
<proteinExistence type="inferred from homology"/>
<keyword evidence="1 11" id="KW-0639">Primosome</keyword>
<feature type="binding site" evidence="11">
    <location>
        <position position="367"/>
    </location>
    <ligand>
        <name>Zn(2+)</name>
        <dbReference type="ChEBI" id="CHEBI:29105"/>
        <label>1</label>
    </ligand>
</feature>
<feature type="binding site" evidence="11">
    <location>
        <position position="410"/>
    </location>
    <ligand>
        <name>Zn(2+)</name>
        <dbReference type="ChEBI" id="CHEBI:29105"/>
        <label>1</label>
    </ligand>
</feature>
<dbReference type="InterPro" id="IPR001650">
    <property type="entry name" value="Helicase_C-like"/>
</dbReference>
<dbReference type="PANTHER" id="PTHR30580:SF0">
    <property type="entry name" value="PRIMOSOMAL PROTEIN N"/>
    <property type="match status" value="1"/>
</dbReference>
<dbReference type="Proteomes" id="UP000063965">
    <property type="component" value="Chromosome"/>
</dbReference>
<evidence type="ECO:0000313" key="14">
    <source>
        <dbReference type="EMBL" id="AKQ33195.1"/>
    </source>
</evidence>
<keyword evidence="2 11" id="KW-0235">DNA replication</keyword>
<dbReference type="SUPFAM" id="SSF52540">
    <property type="entry name" value="P-loop containing nucleoside triphosphate hydrolases"/>
    <property type="match status" value="2"/>
</dbReference>
<dbReference type="NCBIfam" id="TIGR00595">
    <property type="entry name" value="priA"/>
    <property type="match status" value="1"/>
</dbReference>
<accession>A0ABM5UTD6</accession>
<evidence type="ECO:0000256" key="3">
    <source>
        <dbReference type="ARBA" id="ARBA00022723"/>
    </source>
</evidence>
<comment type="catalytic activity">
    <reaction evidence="11">
        <text>ATP + H2O = ADP + phosphate + H(+)</text>
        <dbReference type="Rhea" id="RHEA:13065"/>
        <dbReference type="ChEBI" id="CHEBI:15377"/>
        <dbReference type="ChEBI" id="CHEBI:15378"/>
        <dbReference type="ChEBI" id="CHEBI:30616"/>
        <dbReference type="ChEBI" id="CHEBI:43474"/>
        <dbReference type="ChEBI" id="CHEBI:456216"/>
        <dbReference type="EC" id="5.6.2.4"/>
    </reaction>
</comment>
<dbReference type="Pfam" id="PF18074">
    <property type="entry name" value="PriA_C"/>
    <property type="match status" value="1"/>
</dbReference>
<dbReference type="InterPro" id="IPR011545">
    <property type="entry name" value="DEAD/DEAH_box_helicase_dom"/>
</dbReference>
<comment type="subunit">
    <text evidence="11">Component of the replication restart primosome.</text>
</comment>
<dbReference type="InterPro" id="IPR040498">
    <property type="entry name" value="PriA_CRR"/>
</dbReference>
<feature type="binding site" evidence="11">
    <location>
        <position position="394"/>
    </location>
    <ligand>
        <name>Zn(2+)</name>
        <dbReference type="ChEBI" id="CHEBI:29105"/>
        <label>2</label>
    </ligand>
</feature>
<dbReference type="InterPro" id="IPR041222">
    <property type="entry name" value="PriA_3primeBD"/>
</dbReference>
<comment type="cofactor">
    <cofactor evidence="11">
        <name>Zn(2+)</name>
        <dbReference type="ChEBI" id="CHEBI:29105"/>
    </cofactor>
    <text evidence="11">Binds 2 zinc ions per subunit.</text>
</comment>
<dbReference type="Gene3D" id="3.40.50.300">
    <property type="entry name" value="P-loop containing nucleotide triphosphate hydrolases"/>
    <property type="match status" value="2"/>
</dbReference>
<evidence type="ECO:0000256" key="4">
    <source>
        <dbReference type="ARBA" id="ARBA00022741"/>
    </source>
</evidence>
<evidence type="ECO:0000313" key="15">
    <source>
        <dbReference type="Proteomes" id="UP000063965"/>
    </source>
</evidence>
<dbReference type="InterPro" id="IPR005259">
    <property type="entry name" value="PriA"/>
</dbReference>
<dbReference type="PANTHER" id="PTHR30580">
    <property type="entry name" value="PRIMOSOMAL PROTEIN N"/>
    <property type="match status" value="1"/>
</dbReference>
<evidence type="ECO:0000256" key="9">
    <source>
        <dbReference type="ARBA" id="ARBA00023125"/>
    </source>
</evidence>
<dbReference type="Pfam" id="PF00270">
    <property type="entry name" value="DEAD"/>
    <property type="match status" value="1"/>
</dbReference>
<comment type="function">
    <text evidence="11">Initiates the restart of stalled replication forks, which reloads the replicative helicase on sites other than the origin of replication. Recognizes and binds to abandoned replication forks and remodels them to uncover a helicase loading site. Promotes assembly of the primosome at these replication forks.</text>
</comment>
<keyword evidence="6 11" id="KW-0347">Helicase</keyword>
<keyword evidence="10 11" id="KW-0413">Isomerase</keyword>
<feature type="binding site" evidence="11">
    <location>
        <position position="370"/>
    </location>
    <ligand>
        <name>Zn(2+)</name>
        <dbReference type="ChEBI" id="CHEBI:29105"/>
        <label>1</label>
    </ligand>
</feature>
<protein>
    <recommendedName>
        <fullName evidence="11">Replication restart protein PriA</fullName>
    </recommendedName>
    <alternativeName>
        <fullName evidence="11">ATP-dependent DNA helicase PriA</fullName>
        <ecNumber evidence="11">5.6.2.4</ecNumber>
    </alternativeName>
    <alternativeName>
        <fullName evidence="11">DNA 3'-5' helicase PriA</fullName>
    </alternativeName>
</protein>
<keyword evidence="8 11" id="KW-0067">ATP-binding</keyword>
<organism evidence="14 15">
    <name type="scientific">Candidatus Coxiella mudrowiae</name>
    <dbReference type="NCBI Taxonomy" id="2054173"/>
    <lineage>
        <taxon>Bacteria</taxon>
        <taxon>Pseudomonadati</taxon>
        <taxon>Pseudomonadota</taxon>
        <taxon>Gammaproteobacteria</taxon>
        <taxon>Legionellales</taxon>
        <taxon>Coxiellaceae</taxon>
        <taxon>Coxiella</taxon>
    </lineage>
</organism>
<evidence type="ECO:0000259" key="13">
    <source>
        <dbReference type="PROSITE" id="PS51194"/>
    </source>
</evidence>
<keyword evidence="15" id="KW-1185">Reference proteome</keyword>
<dbReference type="CDD" id="cd18804">
    <property type="entry name" value="SF2_C_priA"/>
    <property type="match status" value="1"/>
</dbReference>
<dbReference type="Pfam" id="PF18319">
    <property type="entry name" value="Zn_ribbon_PriA"/>
    <property type="match status" value="1"/>
</dbReference>
<evidence type="ECO:0000256" key="1">
    <source>
        <dbReference type="ARBA" id="ARBA00022515"/>
    </source>
</evidence>
<dbReference type="EMBL" id="CP011126">
    <property type="protein sequence ID" value="AKQ33195.1"/>
    <property type="molecule type" value="Genomic_DNA"/>
</dbReference>
<dbReference type="CDD" id="cd17929">
    <property type="entry name" value="DEXHc_priA"/>
    <property type="match status" value="1"/>
</dbReference>
<keyword evidence="9 11" id="KW-0238">DNA-binding</keyword>
<feature type="domain" description="Helicase C-terminal" evidence="13">
    <location>
        <begin position="402"/>
        <end position="570"/>
    </location>
</feature>